<organism evidence="7 8">
    <name type="scientific">Streptomyces microflavus DSM 40593</name>
    <dbReference type="NCBI Taxonomy" id="1303692"/>
    <lineage>
        <taxon>Bacteria</taxon>
        <taxon>Bacillati</taxon>
        <taxon>Actinomycetota</taxon>
        <taxon>Actinomycetes</taxon>
        <taxon>Kitasatosporales</taxon>
        <taxon>Streptomycetaceae</taxon>
        <taxon>Streptomyces</taxon>
    </lineage>
</organism>
<dbReference type="PANTHER" id="PTHR30290">
    <property type="entry name" value="PERIPLASMIC BINDING COMPONENT OF ABC TRANSPORTER"/>
    <property type="match status" value="1"/>
</dbReference>
<comment type="similarity">
    <text evidence="2">Belongs to the bacterial solute-binding protein 5 family.</text>
</comment>
<dbReference type="FunFam" id="3.10.105.10:FF:000012">
    <property type="entry name" value="Peptide/nickel transport system substrate-binding protein"/>
    <property type="match status" value="1"/>
</dbReference>
<proteinExistence type="inferred from homology"/>
<dbReference type="KEGG" id="sfi:SFUL_864"/>
<evidence type="ECO:0000256" key="2">
    <source>
        <dbReference type="ARBA" id="ARBA00005695"/>
    </source>
</evidence>
<evidence type="ECO:0000313" key="8">
    <source>
        <dbReference type="Proteomes" id="UP000013304"/>
    </source>
</evidence>
<dbReference type="Pfam" id="PF00496">
    <property type="entry name" value="SBP_bac_5"/>
    <property type="match status" value="1"/>
</dbReference>
<dbReference type="AlphaFoldDB" id="N0CS16"/>
<feature type="domain" description="Solute-binding protein family 5" evidence="6">
    <location>
        <begin position="79"/>
        <end position="442"/>
    </location>
</feature>
<dbReference type="GO" id="GO:1904680">
    <property type="term" value="F:peptide transmembrane transporter activity"/>
    <property type="evidence" value="ECO:0007669"/>
    <property type="project" value="TreeGrafter"/>
</dbReference>
<feature type="chain" id="PRO_5039659469" evidence="5">
    <location>
        <begin position="23"/>
        <end position="528"/>
    </location>
</feature>
<dbReference type="HOGENOM" id="CLU_017028_7_2_11"/>
<dbReference type="GO" id="GO:0042597">
    <property type="term" value="C:periplasmic space"/>
    <property type="evidence" value="ECO:0007669"/>
    <property type="project" value="UniProtKB-ARBA"/>
</dbReference>
<accession>N0CS16</accession>
<dbReference type="EMBL" id="CP005080">
    <property type="protein sequence ID" value="AGK75847.1"/>
    <property type="molecule type" value="Genomic_DNA"/>
</dbReference>
<dbReference type="GO" id="GO:0030313">
    <property type="term" value="C:cell envelope"/>
    <property type="evidence" value="ECO:0007669"/>
    <property type="project" value="UniProtKB-SubCell"/>
</dbReference>
<feature type="signal peptide" evidence="5">
    <location>
        <begin position="1"/>
        <end position="22"/>
    </location>
</feature>
<dbReference type="eggNOG" id="COG0747">
    <property type="taxonomic scope" value="Bacteria"/>
</dbReference>
<dbReference type="PIRSF" id="PIRSF002741">
    <property type="entry name" value="MppA"/>
    <property type="match status" value="1"/>
</dbReference>
<evidence type="ECO:0000256" key="4">
    <source>
        <dbReference type="ARBA" id="ARBA00022729"/>
    </source>
</evidence>
<evidence type="ECO:0000256" key="1">
    <source>
        <dbReference type="ARBA" id="ARBA00004196"/>
    </source>
</evidence>
<evidence type="ECO:0000256" key="3">
    <source>
        <dbReference type="ARBA" id="ARBA00022448"/>
    </source>
</evidence>
<protein>
    <submittedName>
        <fullName evidence="7">Lipoprotein oligopeptide binding protein</fullName>
    </submittedName>
</protein>
<sequence length="528" mass="58085">MHVFYRASLQAAAALASLSLLAGCGLLSDSGSEENQKIAVGTTSSPSTLDPAAAWDGSWELMRNIYQTLVSFPTGSTSPEPDAADTCTFTDATSMAYRCTLKKNLKFSNGEKLDAEAVKYSIDRIVDIHFKGGPAGMLGSLDRIETKGDDTVIFHLNKSDATFPFILATPAMSLVAPGDYPKDKIRDDGKVTGSGPYLLDSYEAGVTAELTKNPDYKGFANRKNNAVTIRYFEKSSDMVNALKSKEIDATYRGLTAEEVVGLEDKKEGNNGLQIIETTGADIRFLVFNPKDPAAAKPAVRKAIAHIVDRDALVAKVYRGTAEPLYSMIPKGISGHTTSFFDTFGDPDVKKAKELLTDAGITAPVKMTFWYTTDRYGSSTQPEFEELERQLEKTALFDITLESAPWKTFQEGFTQGDYPVFGRGWFPDFPDPDNFIAPFVGEESVTGTPYRNKEITQQLIPSTRQESDRGAVSKQFERAQQILVEDVRLLPLWQGKLYVASGEDIGGGERALDPQTVMQMWELYRKASW</sequence>
<dbReference type="SUPFAM" id="SSF53850">
    <property type="entry name" value="Periplasmic binding protein-like II"/>
    <property type="match status" value="1"/>
</dbReference>
<evidence type="ECO:0000256" key="5">
    <source>
        <dbReference type="SAM" id="SignalP"/>
    </source>
</evidence>
<keyword evidence="3" id="KW-0813">Transport</keyword>
<dbReference type="Gene3D" id="3.40.190.10">
    <property type="entry name" value="Periplasmic binding protein-like II"/>
    <property type="match status" value="1"/>
</dbReference>
<reference evidence="7 8" key="1">
    <citation type="submission" date="2013-04" db="EMBL/GenBank/DDBJ databases">
        <title>Complete genome sequence of Streptomyces fulvissimus.</title>
        <authorList>
            <person name="Myronovskyi M."/>
            <person name="Tokovenko B."/>
            <person name="Manderscheid N."/>
            <person name="Petzke L."/>
            <person name="Luzhetskyy A."/>
        </authorList>
    </citation>
    <scope>NUCLEOTIDE SEQUENCE [LARGE SCALE GENOMIC DNA]</scope>
    <source>
        <strain evidence="7 8">DSM 40593</strain>
    </source>
</reference>
<comment type="subcellular location">
    <subcellularLocation>
        <location evidence="1">Cell envelope</location>
    </subcellularLocation>
</comment>
<dbReference type="Proteomes" id="UP000013304">
    <property type="component" value="Chromosome"/>
</dbReference>
<keyword evidence="4 5" id="KW-0732">Signal</keyword>
<keyword evidence="7" id="KW-0449">Lipoprotein</keyword>
<name>N0CS16_STRMI</name>
<dbReference type="GO" id="GO:0015833">
    <property type="term" value="P:peptide transport"/>
    <property type="evidence" value="ECO:0007669"/>
    <property type="project" value="TreeGrafter"/>
</dbReference>
<evidence type="ECO:0000313" key="7">
    <source>
        <dbReference type="EMBL" id="AGK75847.1"/>
    </source>
</evidence>
<gene>
    <name evidence="7" type="ORF">SFUL_864</name>
</gene>
<dbReference type="PROSITE" id="PS51257">
    <property type="entry name" value="PROKAR_LIPOPROTEIN"/>
    <property type="match status" value="1"/>
</dbReference>
<dbReference type="PANTHER" id="PTHR30290:SF10">
    <property type="entry name" value="PERIPLASMIC OLIGOPEPTIDE-BINDING PROTEIN-RELATED"/>
    <property type="match status" value="1"/>
</dbReference>
<dbReference type="GO" id="GO:0043190">
    <property type="term" value="C:ATP-binding cassette (ABC) transporter complex"/>
    <property type="evidence" value="ECO:0007669"/>
    <property type="project" value="InterPro"/>
</dbReference>
<dbReference type="InterPro" id="IPR000914">
    <property type="entry name" value="SBP_5_dom"/>
</dbReference>
<dbReference type="InterPro" id="IPR039424">
    <property type="entry name" value="SBP_5"/>
</dbReference>
<dbReference type="PATRIC" id="fig|1303692.3.peg.882"/>
<dbReference type="Gene3D" id="3.10.105.10">
    <property type="entry name" value="Dipeptide-binding Protein, Domain 3"/>
    <property type="match status" value="1"/>
</dbReference>
<evidence type="ECO:0000259" key="6">
    <source>
        <dbReference type="Pfam" id="PF00496"/>
    </source>
</evidence>
<dbReference type="InterPro" id="IPR030678">
    <property type="entry name" value="Peptide/Ni-bd"/>
</dbReference>